<keyword evidence="4 5" id="KW-0143">Chaperone</keyword>
<dbReference type="Proteomes" id="UP001162164">
    <property type="component" value="Unassembled WGS sequence"/>
</dbReference>
<evidence type="ECO:0000256" key="2">
    <source>
        <dbReference type="ARBA" id="ARBA00022741"/>
    </source>
</evidence>
<comment type="similarity">
    <text evidence="1 5">Belongs to the TCP-1 chaperonin family.</text>
</comment>
<dbReference type="InterPro" id="IPR027410">
    <property type="entry name" value="TCP-1-like_intermed_sf"/>
</dbReference>
<evidence type="ECO:0000313" key="7">
    <source>
        <dbReference type="Proteomes" id="UP001162164"/>
    </source>
</evidence>
<dbReference type="SUPFAM" id="SSF54849">
    <property type="entry name" value="GroEL-intermediate domain like"/>
    <property type="match status" value="1"/>
</dbReference>
<keyword evidence="3 5" id="KW-0067">ATP-binding</keyword>
<proteinExistence type="inferred from homology"/>
<organism evidence="6 7">
    <name type="scientific">Molorchus minor</name>
    <dbReference type="NCBI Taxonomy" id="1323400"/>
    <lineage>
        <taxon>Eukaryota</taxon>
        <taxon>Metazoa</taxon>
        <taxon>Ecdysozoa</taxon>
        <taxon>Arthropoda</taxon>
        <taxon>Hexapoda</taxon>
        <taxon>Insecta</taxon>
        <taxon>Pterygota</taxon>
        <taxon>Neoptera</taxon>
        <taxon>Endopterygota</taxon>
        <taxon>Coleoptera</taxon>
        <taxon>Polyphaga</taxon>
        <taxon>Cucujiformia</taxon>
        <taxon>Chrysomeloidea</taxon>
        <taxon>Cerambycidae</taxon>
        <taxon>Lamiinae</taxon>
        <taxon>Monochamini</taxon>
        <taxon>Molorchus</taxon>
    </lineage>
</organism>
<dbReference type="EMBL" id="JAPWTJ010000162">
    <property type="protein sequence ID" value="KAJ8981798.1"/>
    <property type="molecule type" value="Genomic_DNA"/>
</dbReference>
<keyword evidence="2 5" id="KW-0547">Nucleotide-binding</keyword>
<accession>A0ABQ9JU17</accession>
<evidence type="ECO:0000256" key="4">
    <source>
        <dbReference type="ARBA" id="ARBA00023186"/>
    </source>
</evidence>
<dbReference type="InterPro" id="IPR027413">
    <property type="entry name" value="GROEL-like_equatorial_sf"/>
</dbReference>
<reference evidence="6" key="1">
    <citation type="journal article" date="2023" name="Insect Mol. Biol.">
        <title>Genome sequencing provides insights into the evolution of gene families encoding plant cell wall-degrading enzymes in longhorned beetles.</title>
        <authorList>
            <person name="Shin N.R."/>
            <person name="Okamura Y."/>
            <person name="Kirsch R."/>
            <person name="Pauchet Y."/>
        </authorList>
    </citation>
    <scope>NUCLEOTIDE SEQUENCE</scope>
    <source>
        <strain evidence="6">MMC_N1</strain>
    </source>
</reference>
<dbReference type="Gene3D" id="1.10.560.10">
    <property type="entry name" value="GroEL-like equatorial domain"/>
    <property type="match status" value="1"/>
</dbReference>
<dbReference type="SUPFAM" id="SSF48592">
    <property type="entry name" value="GroEL equatorial domain-like"/>
    <property type="match status" value="1"/>
</dbReference>
<dbReference type="Gene3D" id="3.30.260.10">
    <property type="entry name" value="TCP-1-like chaperonin intermediate domain"/>
    <property type="match status" value="1"/>
</dbReference>
<evidence type="ECO:0000256" key="1">
    <source>
        <dbReference type="ARBA" id="ARBA00008020"/>
    </source>
</evidence>
<dbReference type="Pfam" id="PF00118">
    <property type="entry name" value="Cpn60_TCP1"/>
    <property type="match status" value="2"/>
</dbReference>
<evidence type="ECO:0000256" key="5">
    <source>
        <dbReference type="RuleBase" id="RU004187"/>
    </source>
</evidence>
<protein>
    <recommendedName>
        <fullName evidence="8">T-complex protein 1 subunit gamma</fullName>
    </recommendedName>
</protein>
<evidence type="ECO:0008006" key="8">
    <source>
        <dbReference type="Google" id="ProtNLM"/>
    </source>
</evidence>
<dbReference type="InterPro" id="IPR002194">
    <property type="entry name" value="Chaperonin_TCP-1_CS"/>
</dbReference>
<dbReference type="PROSITE" id="PS00751">
    <property type="entry name" value="TCP1_2"/>
    <property type="match status" value="1"/>
</dbReference>
<sequence length="251" mass="27828">MMGGGRAPILVLSQNTKRESGRKVQLENINAGKQIADVIRTCLGPQAMLKMLMDPMGGIVMTNDGNAILGEITVQHPAAKSMIEIARTQDEEVIDALIPFFEGVILKLCWRWNNIRDRIGGEMLVAAQQFLEQQMHPTIIIRQYRQALEDMVTLLEGPLSVPIDKSDKNALAQVIKACIGTKFISKWSDLAVHIALDAVNTVALEENGRTEVDIKRYAKVEKIPGGSIEESQILKGVMVNKDVTHPKMQIY</sequence>
<gene>
    <name evidence="6" type="ORF">NQ317_007384</name>
</gene>
<dbReference type="PANTHER" id="PTHR11353">
    <property type="entry name" value="CHAPERONIN"/>
    <property type="match status" value="1"/>
</dbReference>
<dbReference type="InterPro" id="IPR002423">
    <property type="entry name" value="Cpn60/GroEL/TCP-1"/>
</dbReference>
<keyword evidence="7" id="KW-1185">Reference proteome</keyword>
<dbReference type="PRINTS" id="PR00304">
    <property type="entry name" value="TCOMPLEXTCP1"/>
</dbReference>
<dbReference type="PROSITE" id="PS00750">
    <property type="entry name" value="TCP1_1"/>
    <property type="match status" value="1"/>
</dbReference>
<dbReference type="InterPro" id="IPR017998">
    <property type="entry name" value="Chaperone_TCP-1"/>
</dbReference>
<comment type="caution">
    <text evidence="6">The sequence shown here is derived from an EMBL/GenBank/DDBJ whole genome shotgun (WGS) entry which is preliminary data.</text>
</comment>
<evidence type="ECO:0000256" key="3">
    <source>
        <dbReference type="ARBA" id="ARBA00022840"/>
    </source>
</evidence>
<name>A0ABQ9JU17_9CUCU</name>
<evidence type="ECO:0000313" key="6">
    <source>
        <dbReference type="EMBL" id="KAJ8981798.1"/>
    </source>
</evidence>